<dbReference type="EMBL" id="JACVVK020000664">
    <property type="protein sequence ID" value="KAK7458661.1"/>
    <property type="molecule type" value="Genomic_DNA"/>
</dbReference>
<dbReference type="Proteomes" id="UP001519460">
    <property type="component" value="Unassembled WGS sequence"/>
</dbReference>
<keyword evidence="2" id="KW-1185">Reference proteome</keyword>
<evidence type="ECO:0000313" key="2">
    <source>
        <dbReference type="Proteomes" id="UP001519460"/>
    </source>
</evidence>
<sequence length="401" mass="44393">MPIPRRSSCTCKKKKCVWEWKRTASGRVADPSVNVDNAKVVGMKILQTIAEKKLADISLKKSDPAVILAVKTAVKVNEESVVIDPNLLFQRLVKVAETSESLADYFRYELTNIPTSLFGNSGPAVKSTLAQHIGSLVKDLLVQLPQQAYFVIDGGSLLHHLTWHRGSTYRQLIQIHIPVQPEQEAEIHRQAEQSTHGERISHTAHASGDADCLIVQRQSASPEASPKRARESQSTAKAVKKAGEKALVQLLGGEGKDTLDSLRHVKYMQKLSSHSGTMAVQPQKLPPTNAAAKFHSTRVYLQVQEWKHLRETLSLTAWGWELKDNTLFPTYTTKAVAPDDLLCIIKCNCKTDCSTDRCSCRRHGRVCSAACGECRGECCMNSIVNMEKESFENASDNESDC</sequence>
<name>A0ABD0J4M5_9CAEN</name>
<evidence type="ECO:0008006" key="3">
    <source>
        <dbReference type="Google" id="ProtNLM"/>
    </source>
</evidence>
<organism evidence="1 2">
    <name type="scientific">Batillaria attramentaria</name>
    <dbReference type="NCBI Taxonomy" id="370345"/>
    <lineage>
        <taxon>Eukaryota</taxon>
        <taxon>Metazoa</taxon>
        <taxon>Spiralia</taxon>
        <taxon>Lophotrochozoa</taxon>
        <taxon>Mollusca</taxon>
        <taxon>Gastropoda</taxon>
        <taxon>Caenogastropoda</taxon>
        <taxon>Sorbeoconcha</taxon>
        <taxon>Cerithioidea</taxon>
        <taxon>Batillariidae</taxon>
        <taxon>Batillaria</taxon>
    </lineage>
</organism>
<gene>
    <name evidence="1" type="ORF">BaRGS_00039113</name>
</gene>
<comment type="caution">
    <text evidence="1">The sequence shown here is derived from an EMBL/GenBank/DDBJ whole genome shotgun (WGS) entry which is preliminary data.</text>
</comment>
<accession>A0ABD0J4M5</accession>
<reference evidence="1 2" key="1">
    <citation type="journal article" date="2023" name="Sci. Data">
        <title>Genome assembly of the Korean intertidal mud-creeper Batillaria attramentaria.</title>
        <authorList>
            <person name="Patra A.K."/>
            <person name="Ho P.T."/>
            <person name="Jun S."/>
            <person name="Lee S.J."/>
            <person name="Kim Y."/>
            <person name="Won Y.J."/>
        </authorList>
    </citation>
    <scope>NUCLEOTIDE SEQUENCE [LARGE SCALE GENOMIC DNA]</scope>
    <source>
        <strain evidence="1">Wonlab-2016</strain>
    </source>
</reference>
<evidence type="ECO:0000313" key="1">
    <source>
        <dbReference type="EMBL" id="KAK7458661.1"/>
    </source>
</evidence>
<protein>
    <recommendedName>
        <fullName evidence="3">Tesmin/TSO1-like CXC domain-containing protein</fullName>
    </recommendedName>
</protein>
<proteinExistence type="predicted"/>
<dbReference type="AlphaFoldDB" id="A0ABD0J4M5"/>